<dbReference type="Gene3D" id="3.40.50.1820">
    <property type="entry name" value="alpha/beta hydrolase"/>
    <property type="match status" value="1"/>
</dbReference>
<dbReference type="PRINTS" id="PR00111">
    <property type="entry name" value="ABHYDROLASE"/>
</dbReference>
<gene>
    <name evidence="3" type="ORF">SDC9_62317</name>
</gene>
<evidence type="ECO:0000313" key="3">
    <source>
        <dbReference type="EMBL" id="MPM15943.1"/>
    </source>
</evidence>
<name>A0A644XNW5_9ZZZZ</name>
<dbReference type="GO" id="GO:0016787">
    <property type="term" value="F:hydrolase activity"/>
    <property type="evidence" value="ECO:0007669"/>
    <property type="project" value="UniProtKB-KW"/>
</dbReference>
<dbReference type="InterPro" id="IPR000073">
    <property type="entry name" value="AB_hydrolase_1"/>
</dbReference>
<dbReference type="SUPFAM" id="SSF53474">
    <property type="entry name" value="alpha/beta-Hydrolases"/>
    <property type="match status" value="1"/>
</dbReference>
<feature type="domain" description="AB hydrolase-1" evidence="2">
    <location>
        <begin position="27"/>
        <end position="281"/>
    </location>
</feature>
<sequence length="294" mass="32729">MRQYELKRLSIGKETLAYRTCGAGDNVVLIHGNMSSSVHWQTTMEHLEGKYRVFAPDIRGFGDSSYNQRFDSLHELAVDLELFLDEAGIDTCSLVGWSTGGGVVLEMAADLPDRIKKAILVESVPPTGYPMFKKDSSGQPILSELLKNKEEIAVDPVQVAPVLDAYATGNREMMRMIWNAVIYNRVQPPAGDYEQYLDAMMKQRNLVDIDYSLLTFNITDKPTGSAPGSNRISKIQCPVTMIHGKLDLVVPYGWAVEAQKSIPDAKLITLDSTGHSPITDDPELFYKTLIDNLR</sequence>
<proteinExistence type="predicted"/>
<keyword evidence="1" id="KW-0378">Hydrolase</keyword>
<dbReference type="GO" id="GO:0016020">
    <property type="term" value="C:membrane"/>
    <property type="evidence" value="ECO:0007669"/>
    <property type="project" value="TreeGrafter"/>
</dbReference>
<organism evidence="3">
    <name type="scientific">bioreactor metagenome</name>
    <dbReference type="NCBI Taxonomy" id="1076179"/>
    <lineage>
        <taxon>unclassified sequences</taxon>
        <taxon>metagenomes</taxon>
        <taxon>ecological metagenomes</taxon>
    </lineage>
</organism>
<comment type="caution">
    <text evidence="3">The sequence shown here is derived from an EMBL/GenBank/DDBJ whole genome shotgun (WGS) entry which is preliminary data.</text>
</comment>
<dbReference type="Pfam" id="PF00561">
    <property type="entry name" value="Abhydrolase_1"/>
    <property type="match status" value="1"/>
</dbReference>
<dbReference type="InterPro" id="IPR050266">
    <property type="entry name" value="AB_hydrolase_sf"/>
</dbReference>
<evidence type="ECO:0000259" key="2">
    <source>
        <dbReference type="Pfam" id="PF00561"/>
    </source>
</evidence>
<dbReference type="PANTHER" id="PTHR43798">
    <property type="entry name" value="MONOACYLGLYCEROL LIPASE"/>
    <property type="match status" value="1"/>
</dbReference>
<dbReference type="InterPro" id="IPR000639">
    <property type="entry name" value="Epox_hydrolase-like"/>
</dbReference>
<dbReference type="AlphaFoldDB" id="A0A644XNW5"/>
<dbReference type="PANTHER" id="PTHR43798:SF31">
    <property type="entry name" value="AB HYDROLASE SUPERFAMILY PROTEIN YCLE"/>
    <property type="match status" value="1"/>
</dbReference>
<evidence type="ECO:0000256" key="1">
    <source>
        <dbReference type="ARBA" id="ARBA00022801"/>
    </source>
</evidence>
<protein>
    <recommendedName>
        <fullName evidence="2">AB hydrolase-1 domain-containing protein</fullName>
    </recommendedName>
</protein>
<dbReference type="InterPro" id="IPR029058">
    <property type="entry name" value="AB_hydrolase_fold"/>
</dbReference>
<dbReference type="PRINTS" id="PR00412">
    <property type="entry name" value="EPOXHYDRLASE"/>
</dbReference>
<accession>A0A644XNW5</accession>
<dbReference type="EMBL" id="VSSQ01002525">
    <property type="protein sequence ID" value="MPM15943.1"/>
    <property type="molecule type" value="Genomic_DNA"/>
</dbReference>
<reference evidence="3" key="1">
    <citation type="submission" date="2019-08" db="EMBL/GenBank/DDBJ databases">
        <authorList>
            <person name="Kucharzyk K."/>
            <person name="Murdoch R.W."/>
            <person name="Higgins S."/>
            <person name="Loffler F."/>
        </authorList>
    </citation>
    <scope>NUCLEOTIDE SEQUENCE</scope>
</reference>